<evidence type="ECO:0000256" key="1">
    <source>
        <dbReference type="ARBA" id="ARBA00023015"/>
    </source>
</evidence>
<protein>
    <submittedName>
        <fullName evidence="5">GntR family transcriptional regulator</fullName>
    </submittedName>
</protein>
<organism evidence="5 6">
    <name type="scientific">Acidisoma cellulosilyticum</name>
    <dbReference type="NCBI Taxonomy" id="2802395"/>
    <lineage>
        <taxon>Bacteria</taxon>
        <taxon>Pseudomonadati</taxon>
        <taxon>Pseudomonadota</taxon>
        <taxon>Alphaproteobacteria</taxon>
        <taxon>Acetobacterales</taxon>
        <taxon>Acidocellaceae</taxon>
        <taxon>Acidisoma</taxon>
    </lineage>
</organism>
<dbReference type="SUPFAM" id="SSF48008">
    <property type="entry name" value="GntR ligand-binding domain-like"/>
    <property type="match status" value="1"/>
</dbReference>
<dbReference type="InterPro" id="IPR000524">
    <property type="entry name" value="Tscrpt_reg_HTH_GntR"/>
</dbReference>
<evidence type="ECO:0000256" key="3">
    <source>
        <dbReference type="ARBA" id="ARBA00023163"/>
    </source>
</evidence>
<dbReference type="InterPro" id="IPR036388">
    <property type="entry name" value="WH-like_DNA-bd_sf"/>
</dbReference>
<sequence length="231" mass="26682">MVTTTRLGGAAALVYQELMADIADFRLLPGDRFTETDLSHRFGASRTPIRDALLQLKRDGFVDVRFRSGWFVCPFDFQRFDELYELRMTLEVAAFERLSRAEPEIRLAALDHLDAIWIIDESARETEPRRMTELDEGFHSGIVEAAGNREMAIIHREITEKIRIIRRLDFFKDARTAATYREHGELLRLLRRGALSEAIIMLRAHIEASKLEVRKITLHMMHEARLGATKS</sequence>
<dbReference type="PROSITE" id="PS50949">
    <property type="entry name" value="HTH_GNTR"/>
    <property type="match status" value="1"/>
</dbReference>
<dbReference type="InterPro" id="IPR011711">
    <property type="entry name" value="GntR_C"/>
</dbReference>
<evidence type="ECO:0000256" key="2">
    <source>
        <dbReference type="ARBA" id="ARBA00023125"/>
    </source>
</evidence>
<dbReference type="Gene3D" id="1.20.120.530">
    <property type="entry name" value="GntR ligand-binding domain-like"/>
    <property type="match status" value="1"/>
</dbReference>
<gene>
    <name evidence="5" type="ORF">ACELLULO517_21055</name>
</gene>
<dbReference type="GO" id="GO:0003677">
    <property type="term" value="F:DNA binding"/>
    <property type="evidence" value="ECO:0007669"/>
    <property type="project" value="UniProtKB-KW"/>
</dbReference>
<accession>A0A963Z6H3</accession>
<dbReference type="SUPFAM" id="SSF46785">
    <property type="entry name" value="Winged helix' DNA-binding domain"/>
    <property type="match status" value="1"/>
</dbReference>
<comment type="caution">
    <text evidence="5">The sequence shown here is derived from an EMBL/GenBank/DDBJ whole genome shotgun (WGS) entry which is preliminary data.</text>
</comment>
<dbReference type="AlphaFoldDB" id="A0A963Z6H3"/>
<dbReference type="Pfam" id="PF07729">
    <property type="entry name" value="FCD"/>
    <property type="match status" value="1"/>
</dbReference>
<name>A0A963Z6H3_9PROT</name>
<keyword evidence="2" id="KW-0238">DNA-binding</keyword>
<dbReference type="CDD" id="cd07377">
    <property type="entry name" value="WHTH_GntR"/>
    <property type="match status" value="1"/>
</dbReference>
<reference evidence="5 6" key="1">
    <citation type="journal article" date="2021" name="Microorganisms">
        <title>Acidisoma silvae sp. nov. and Acidisomacellulosilytica sp. nov., Two Acidophilic Bacteria Isolated from Decaying Wood, Hydrolyzing Cellulose and Producing Poly-3-hydroxybutyrate.</title>
        <authorList>
            <person name="Mieszkin S."/>
            <person name="Pouder E."/>
            <person name="Uroz S."/>
            <person name="Simon-Colin C."/>
            <person name="Alain K."/>
        </authorList>
    </citation>
    <scope>NUCLEOTIDE SEQUENCE [LARGE SCALE GENOMIC DNA]</scope>
    <source>
        <strain evidence="5 6">HW T5.17</strain>
    </source>
</reference>
<dbReference type="PANTHER" id="PTHR43537:SF45">
    <property type="entry name" value="GNTR FAMILY REGULATORY PROTEIN"/>
    <property type="match status" value="1"/>
</dbReference>
<feature type="domain" description="HTH gntR-type" evidence="4">
    <location>
        <begin position="8"/>
        <end position="75"/>
    </location>
</feature>
<dbReference type="Proteomes" id="UP000721844">
    <property type="component" value="Unassembled WGS sequence"/>
</dbReference>
<evidence type="ECO:0000313" key="5">
    <source>
        <dbReference type="EMBL" id="MCB8882747.1"/>
    </source>
</evidence>
<dbReference type="PANTHER" id="PTHR43537">
    <property type="entry name" value="TRANSCRIPTIONAL REGULATOR, GNTR FAMILY"/>
    <property type="match status" value="1"/>
</dbReference>
<dbReference type="RefSeq" id="WP_227309405.1">
    <property type="nucleotide sequence ID" value="NZ_JAESVA010000009.1"/>
</dbReference>
<evidence type="ECO:0000313" key="6">
    <source>
        <dbReference type="Proteomes" id="UP000721844"/>
    </source>
</evidence>
<dbReference type="SMART" id="SM00345">
    <property type="entry name" value="HTH_GNTR"/>
    <property type="match status" value="1"/>
</dbReference>
<proteinExistence type="predicted"/>
<dbReference type="EMBL" id="JAESVA010000009">
    <property type="protein sequence ID" value="MCB8882747.1"/>
    <property type="molecule type" value="Genomic_DNA"/>
</dbReference>
<dbReference type="Gene3D" id="1.10.10.10">
    <property type="entry name" value="Winged helix-like DNA-binding domain superfamily/Winged helix DNA-binding domain"/>
    <property type="match status" value="1"/>
</dbReference>
<evidence type="ECO:0000259" key="4">
    <source>
        <dbReference type="PROSITE" id="PS50949"/>
    </source>
</evidence>
<keyword evidence="1" id="KW-0805">Transcription regulation</keyword>
<dbReference type="InterPro" id="IPR008920">
    <property type="entry name" value="TF_FadR/GntR_C"/>
</dbReference>
<dbReference type="InterPro" id="IPR036390">
    <property type="entry name" value="WH_DNA-bd_sf"/>
</dbReference>
<keyword evidence="6" id="KW-1185">Reference proteome</keyword>
<dbReference type="Pfam" id="PF00392">
    <property type="entry name" value="GntR"/>
    <property type="match status" value="1"/>
</dbReference>
<keyword evidence="3" id="KW-0804">Transcription</keyword>
<dbReference type="SMART" id="SM00895">
    <property type="entry name" value="FCD"/>
    <property type="match status" value="1"/>
</dbReference>
<dbReference type="GO" id="GO:0003700">
    <property type="term" value="F:DNA-binding transcription factor activity"/>
    <property type="evidence" value="ECO:0007669"/>
    <property type="project" value="InterPro"/>
</dbReference>